<evidence type="ECO:0000256" key="1">
    <source>
        <dbReference type="ARBA" id="ARBA00004651"/>
    </source>
</evidence>
<keyword evidence="8 9" id="KW-0472">Membrane</keyword>
<dbReference type="InterPro" id="IPR035906">
    <property type="entry name" value="MetI-like_sf"/>
</dbReference>
<dbReference type="InterPro" id="IPR043429">
    <property type="entry name" value="ArtM/GltK/GlnP/TcyL/YhdX-like"/>
</dbReference>
<reference evidence="12" key="2">
    <citation type="submission" date="2015-03" db="EMBL/GenBank/DDBJ databases">
        <title>Genome sequence of Paenibacillus beijingensis strain DSM 24997T.</title>
        <authorList>
            <person name="Kwak Y."/>
            <person name="Shin J.-H."/>
        </authorList>
    </citation>
    <scope>NUCLEOTIDE SEQUENCE [LARGE SCALE GENOMIC DNA]</scope>
    <source>
        <strain evidence="12">DSM 24997</strain>
    </source>
</reference>
<dbReference type="PROSITE" id="PS50928">
    <property type="entry name" value="ABC_TM1"/>
    <property type="match status" value="1"/>
</dbReference>
<dbReference type="GO" id="GO:0043190">
    <property type="term" value="C:ATP-binding cassette (ABC) transporter complex"/>
    <property type="evidence" value="ECO:0007669"/>
    <property type="project" value="InterPro"/>
</dbReference>
<dbReference type="KEGG" id="pbj:VN24_03820"/>
<feature type="transmembrane region" description="Helical" evidence="9">
    <location>
        <begin position="55"/>
        <end position="75"/>
    </location>
</feature>
<keyword evidence="6" id="KW-0029">Amino-acid transport</keyword>
<feature type="domain" description="ABC transmembrane type-1" evidence="10">
    <location>
        <begin position="19"/>
        <end position="207"/>
    </location>
</feature>
<evidence type="ECO:0000256" key="6">
    <source>
        <dbReference type="ARBA" id="ARBA00022970"/>
    </source>
</evidence>
<evidence type="ECO:0000313" key="12">
    <source>
        <dbReference type="Proteomes" id="UP000032633"/>
    </source>
</evidence>
<keyword evidence="3 9" id="KW-0813">Transport</keyword>
<dbReference type="NCBIfam" id="TIGR01726">
    <property type="entry name" value="HEQRo_perm_3TM"/>
    <property type="match status" value="1"/>
</dbReference>
<dbReference type="HOGENOM" id="CLU_019602_1_0_9"/>
<feature type="transmembrane region" description="Helical" evidence="9">
    <location>
        <begin position="188"/>
        <end position="208"/>
    </location>
</feature>
<keyword evidence="4" id="KW-1003">Cell membrane</keyword>
<feature type="transmembrane region" description="Helical" evidence="9">
    <location>
        <begin position="125"/>
        <end position="147"/>
    </location>
</feature>
<evidence type="ECO:0000313" key="11">
    <source>
        <dbReference type="EMBL" id="AJY73897.1"/>
    </source>
</evidence>
<comment type="subcellular location">
    <subcellularLocation>
        <location evidence="1 9">Cell membrane</location>
        <topology evidence="1 9">Multi-pass membrane protein</topology>
    </subcellularLocation>
</comment>
<evidence type="ECO:0000256" key="7">
    <source>
        <dbReference type="ARBA" id="ARBA00022989"/>
    </source>
</evidence>
<protein>
    <recommendedName>
        <fullName evidence="10">ABC transmembrane type-1 domain-containing protein</fullName>
    </recommendedName>
</protein>
<proteinExistence type="inferred from homology"/>
<dbReference type="InterPro" id="IPR010065">
    <property type="entry name" value="AA_ABC_transptr_permease_3TM"/>
</dbReference>
<dbReference type="AlphaFoldDB" id="A0A0D5NFZ5"/>
<feature type="transmembrane region" description="Helical" evidence="9">
    <location>
        <begin position="22"/>
        <end position="43"/>
    </location>
</feature>
<dbReference type="PANTHER" id="PTHR30614:SF20">
    <property type="entry name" value="GLUTAMINE TRANSPORT SYSTEM PERMEASE PROTEIN GLNP"/>
    <property type="match status" value="1"/>
</dbReference>
<name>A0A0D5NFZ5_9BACL</name>
<dbReference type="RefSeq" id="WP_045669332.1">
    <property type="nucleotide sequence ID" value="NZ_CP011058.1"/>
</dbReference>
<comment type="similarity">
    <text evidence="2">Belongs to the binding-protein-dependent transport system permease family. HisMQ subfamily.</text>
</comment>
<reference evidence="11 12" key="1">
    <citation type="journal article" date="2015" name="J. Biotechnol.">
        <title>Complete genome sequence of Paenibacillus beijingensis 7188(T) (=DSM 24997(T)), a novel rhizobacterium from jujube garden soil.</title>
        <authorList>
            <person name="Kwak Y."/>
            <person name="Shin J.H."/>
        </authorList>
    </citation>
    <scope>NUCLEOTIDE SEQUENCE [LARGE SCALE GENOMIC DNA]</scope>
    <source>
        <strain evidence="11 12">DSM 24997</strain>
    </source>
</reference>
<evidence type="ECO:0000256" key="8">
    <source>
        <dbReference type="ARBA" id="ARBA00023136"/>
    </source>
</evidence>
<gene>
    <name evidence="11" type="ORF">VN24_03820</name>
</gene>
<dbReference type="CDD" id="cd06261">
    <property type="entry name" value="TM_PBP2"/>
    <property type="match status" value="1"/>
</dbReference>
<dbReference type="Proteomes" id="UP000032633">
    <property type="component" value="Chromosome"/>
</dbReference>
<dbReference type="SUPFAM" id="SSF161098">
    <property type="entry name" value="MetI-like"/>
    <property type="match status" value="1"/>
</dbReference>
<dbReference type="GO" id="GO:0022857">
    <property type="term" value="F:transmembrane transporter activity"/>
    <property type="evidence" value="ECO:0007669"/>
    <property type="project" value="InterPro"/>
</dbReference>
<dbReference type="EMBL" id="CP011058">
    <property type="protein sequence ID" value="AJY73897.1"/>
    <property type="molecule type" value="Genomic_DNA"/>
</dbReference>
<dbReference type="PATRIC" id="fig|1126833.4.peg.829"/>
<sequence>MSLDFSVIFEYRQILIDGFVKMIYICAAGLTIGLAVGAVVCAAKMSHSSLLRRCADVYIEWFRGTPFLIQMFILYYVGPNFGLELDATLAGIIGLGIYSGSYFAENYRSGIQSIPRGQIEAARALGMGNAAVFFRIVLPQMMGLILAPMTNNSVSFIKDSAVLSIITVQELSFAGQSVIGQTYRYVEVYAAVALLYWVVITCLTICSARLERFFTRHRTAASRLSTLSAKGDLK</sequence>
<keyword evidence="5 9" id="KW-0812">Transmembrane</keyword>
<dbReference type="GO" id="GO:0006865">
    <property type="term" value="P:amino acid transport"/>
    <property type="evidence" value="ECO:0007669"/>
    <property type="project" value="UniProtKB-KW"/>
</dbReference>
<feature type="transmembrane region" description="Helical" evidence="9">
    <location>
        <begin position="87"/>
        <end position="104"/>
    </location>
</feature>
<dbReference type="Gene3D" id="1.10.3720.10">
    <property type="entry name" value="MetI-like"/>
    <property type="match status" value="1"/>
</dbReference>
<evidence type="ECO:0000256" key="5">
    <source>
        <dbReference type="ARBA" id="ARBA00022692"/>
    </source>
</evidence>
<evidence type="ECO:0000259" key="10">
    <source>
        <dbReference type="PROSITE" id="PS50928"/>
    </source>
</evidence>
<evidence type="ECO:0000256" key="3">
    <source>
        <dbReference type="ARBA" id="ARBA00022448"/>
    </source>
</evidence>
<organism evidence="11 12">
    <name type="scientific">Paenibacillus beijingensis</name>
    <dbReference type="NCBI Taxonomy" id="1126833"/>
    <lineage>
        <taxon>Bacteria</taxon>
        <taxon>Bacillati</taxon>
        <taxon>Bacillota</taxon>
        <taxon>Bacilli</taxon>
        <taxon>Bacillales</taxon>
        <taxon>Paenibacillaceae</taxon>
        <taxon>Paenibacillus</taxon>
    </lineage>
</organism>
<dbReference type="InterPro" id="IPR000515">
    <property type="entry name" value="MetI-like"/>
</dbReference>
<keyword evidence="12" id="KW-1185">Reference proteome</keyword>
<dbReference type="OrthoDB" id="9805999at2"/>
<dbReference type="PANTHER" id="PTHR30614">
    <property type="entry name" value="MEMBRANE COMPONENT OF AMINO ACID ABC TRANSPORTER"/>
    <property type="match status" value="1"/>
</dbReference>
<evidence type="ECO:0000256" key="4">
    <source>
        <dbReference type="ARBA" id="ARBA00022475"/>
    </source>
</evidence>
<dbReference type="STRING" id="1126833.VN24_03820"/>
<dbReference type="Pfam" id="PF00528">
    <property type="entry name" value="BPD_transp_1"/>
    <property type="match status" value="1"/>
</dbReference>
<evidence type="ECO:0000256" key="2">
    <source>
        <dbReference type="ARBA" id="ARBA00010072"/>
    </source>
</evidence>
<accession>A0A0D5NFZ5</accession>
<keyword evidence="7 9" id="KW-1133">Transmembrane helix</keyword>
<evidence type="ECO:0000256" key="9">
    <source>
        <dbReference type="RuleBase" id="RU363032"/>
    </source>
</evidence>